<evidence type="ECO:0000313" key="4">
    <source>
        <dbReference type="EMBL" id="SCU86906.1"/>
    </source>
</evidence>
<dbReference type="Gene3D" id="3.40.50.720">
    <property type="entry name" value="NAD(P)-binding Rossmann-like Domain"/>
    <property type="match status" value="1"/>
</dbReference>
<dbReference type="Pfam" id="PF13549">
    <property type="entry name" value="ATP-grasp_5"/>
    <property type="match status" value="1"/>
</dbReference>
<comment type="similarity">
    <text evidence="1">In the N-terminal section; belongs to the acetate CoA ligase alpha subunit family.</text>
</comment>
<accession>A0A1K0JKF3</accession>
<dbReference type="FunFam" id="3.30.1490.20:FF:000020">
    <property type="entry name" value="Protein lysine acetyltransferase"/>
    <property type="match status" value="1"/>
</dbReference>
<dbReference type="GO" id="GO:0005524">
    <property type="term" value="F:ATP binding"/>
    <property type="evidence" value="ECO:0007669"/>
    <property type="project" value="UniProtKB-UniRule"/>
</dbReference>
<keyword evidence="2" id="KW-0547">Nucleotide-binding</keyword>
<sequence>MTKPKTPACLLNPRSVAIIGASDDPGRIGGRPIASMRKQGFAGRILPVNPNRAEVQGLRAYASIEDLPEAPDVAIIAVPAPQVEGVVAALAARGVPAAILFSAGFAEVAGDGTAMQAAVVSAAQRGGMRLLGPNSLGLANLHTGFIGTFSTFASASESRPGRVGIVSQSGAYGSHLVMAAMEAGVYPSSIVMTGNESDLTVGDVVQLLVEDPNTDVIALYSEGIRDGDGLVAALQAARAARKPVVMMKVGRSEVGGAAARSHTASIAGDDAVVSAVLEELGVVRVRDTEQMLDILRLAMRGVFPADNSLGVITVSGGAGVIISDAAEELGLPMPEMPAAAQARMLEMLPICSPRNPVDTTAQFINDPTLITPFTEALVGEGGYRSVLGFFSYAAASPAATETLLAQLGEVRRRYPDRLYVVVARAPAEILARYEAAGFTVFGDPTRAVAAIAAMGRFGKAFAAEAPAAAPALAPVTLPAETPSEAQAKQLLADAGIPSAPERACADVEAAVAAAREIGFPVVLKILSPDILHKSEIGGVLLNVGDEDAVRAGFATLLQRARDAAPQARIEGVLVAKQLSGGVECIMGINRDPVFGPVAMFGLGGVFVEVLKDVVFHRCPFGEDVAGQMIRSIRGAPLLLGARGRPVADIAALARMLSRLSAFAHAAGPRLQSVDLNPVFAMPQGEGAYAADAVIEIGQDLQYAAIDGNMGATR</sequence>
<feature type="domain" description="ATP-grasp" evidence="3">
    <location>
        <begin position="488"/>
        <end position="524"/>
    </location>
</feature>
<keyword evidence="2" id="KW-0067">ATP-binding</keyword>
<dbReference type="RefSeq" id="WP_340528142.1">
    <property type="nucleotide sequence ID" value="NZ_FMSH01000406.1"/>
</dbReference>
<dbReference type="SUPFAM" id="SSF51735">
    <property type="entry name" value="NAD(P)-binding Rossmann-fold domains"/>
    <property type="match status" value="1"/>
</dbReference>
<dbReference type="SUPFAM" id="SSF52210">
    <property type="entry name" value="Succinyl-CoA synthetase domains"/>
    <property type="match status" value="2"/>
</dbReference>
<proteinExistence type="inferred from homology"/>
<dbReference type="PROSITE" id="PS50975">
    <property type="entry name" value="ATP_GRASP"/>
    <property type="match status" value="1"/>
</dbReference>
<organism evidence="4">
    <name type="scientific">Cupriavidus necator</name>
    <name type="common">Alcaligenes eutrophus</name>
    <name type="synonym">Ralstonia eutropha</name>
    <dbReference type="NCBI Taxonomy" id="106590"/>
    <lineage>
        <taxon>Bacteria</taxon>
        <taxon>Pseudomonadati</taxon>
        <taxon>Pseudomonadota</taxon>
        <taxon>Betaproteobacteria</taxon>
        <taxon>Burkholderiales</taxon>
        <taxon>Burkholderiaceae</taxon>
        <taxon>Cupriavidus</taxon>
    </lineage>
</organism>
<dbReference type="AlphaFoldDB" id="A0A1K0JKF3"/>
<evidence type="ECO:0000256" key="1">
    <source>
        <dbReference type="ARBA" id="ARBA00060888"/>
    </source>
</evidence>
<reference evidence="4" key="1">
    <citation type="submission" date="2016-09" db="EMBL/GenBank/DDBJ databases">
        <authorList>
            <person name="Capua I."/>
            <person name="De Benedictis P."/>
            <person name="Joannis T."/>
            <person name="Lombin L.H."/>
            <person name="Cattoli G."/>
        </authorList>
    </citation>
    <scope>NUCLEOTIDE SEQUENCE</scope>
    <source>
        <strain evidence="4">B9</strain>
    </source>
</reference>
<dbReference type="InterPro" id="IPR036291">
    <property type="entry name" value="NAD(P)-bd_dom_sf"/>
</dbReference>
<gene>
    <name evidence="4" type="ORF">CNECB9_4640007</name>
</gene>
<dbReference type="Gene3D" id="3.40.50.261">
    <property type="entry name" value="Succinyl-CoA synthetase domains"/>
    <property type="match status" value="2"/>
</dbReference>
<dbReference type="GO" id="GO:0016874">
    <property type="term" value="F:ligase activity"/>
    <property type="evidence" value="ECO:0007669"/>
    <property type="project" value="UniProtKB-KW"/>
</dbReference>
<dbReference type="SMART" id="SM00881">
    <property type="entry name" value="CoA_binding"/>
    <property type="match status" value="1"/>
</dbReference>
<dbReference type="Gene3D" id="3.30.470.20">
    <property type="entry name" value="ATP-grasp fold, B domain"/>
    <property type="match status" value="1"/>
</dbReference>
<evidence type="ECO:0000259" key="3">
    <source>
        <dbReference type="PROSITE" id="PS50975"/>
    </source>
</evidence>
<protein>
    <submittedName>
        <fullName evidence="4">6-carboxyhexanoate-CoA ligase</fullName>
    </submittedName>
</protein>
<dbReference type="PANTHER" id="PTHR42793">
    <property type="entry name" value="COA BINDING DOMAIN CONTAINING PROTEIN"/>
    <property type="match status" value="1"/>
</dbReference>
<name>A0A1K0JKF3_CUPNE</name>
<dbReference type="InterPro" id="IPR003781">
    <property type="entry name" value="CoA-bd"/>
</dbReference>
<dbReference type="PANTHER" id="PTHR42793:SF4">
    <property type="entry name" value="BLL6376 PROTEIN"/>
    <property type="match status" value="1"/>
</dbReference>
<dbReference type="InterPro" id="IPR011761">
    <property type="entry name" value="ATP-grasp"/>
</dbReference>
<dbReference type="Gene3D" id="3.30.1490.20">
    <property type="entry name" value="ATP-grasp fold, A domain"/>
    <property type="match status" value="1"/>
</dbReference>
<dbReference type="GO" id="GO:0046872">
    <property type="term" value="F:metal ion binding"/>
    <property type="evidence" value="ECO:0007669"/>
    <property type="project" value="InterPro"/>
</dbReference>
<dbReference type="InterPro" id="IPR032875">
    <property type="entry name" value="Succ_CoA_lig_flav_dom"/>
</dbReference>
<dbReference type="InterPro" id="IPR013815">
    <property type="entry name" value="ATP_grasp_subdomain_1"/>
</dbReference>
<dbReference type="SUPFAM" id="SSF56059">
    <property type="entry name" value="Glutathione synthetase ATP-binding domain-like"/>
    <property type="match status" value="1"/>
</dbReference>
<dbReference type="Pfam" id="PF13607">
    <property type="entry name" value="Succ_CoA_lig"/>
    <property type="match status" value="1"/>
</dbReference>
<dbReference type="InterPro" id="IPR016102">
    <property type="entry name" value="Succinyl-CoA_synth-like"/>
</dbReference>
<dbReference type="EMBL" id="FMSH01000406">
    <property type="protein sequence ID" value="SCU86906.1"/>
    <property type="molecule type" value="Genomic_DNA"/>
</dbReference>
<dbReference type="Pfam" id="PF13380">
    <property type="entry name" value="CoA_binding_2"/>
    <property type="match status" value="1"/>
</dbReference>
<evidence type="ECO:0000256" key="2">
    <source>
        <dbReference type="PROSITE-ProRule" id="PRU00409"/>
    </source>
</evidence>
<keyword evidence="4" id="KW-0436">Ligase</keyword>